<organism evidence="1 2">
    <name type="scientific">Bosea vaviloviae</name>
    <dbReference type="NCBI Taxonomy" id="1526658"/>
    <lineage>
        <taxon>Bacteria</taxon>
        <taxon>Pseudomonadati</taxon>
        <taxon>Pseudomonadota</taxon>
        <taxon>Alphaproteobacteria</taxon>
        <taxon>Hyphomicrobiales</taxon>
        <taxon>Boseaceae</taxon>
        <taxon>Bosea</taxon>
    </lineage>
</organism>
<dbReference type="NCBIfam" id="NF033894">
    <property type="entry name" value="Eex_IncN"/>
    <property type="match status" value="1"/>
</dbReference>
<reference evidence="1 2" key="1">
    <citation type="submission" date="2015-07" db="EMBL/GenBank/DDBJ databases">
        <title>Whole genome sequencing of Bosea vaviloviae isolated from cave pool.</title>
        <authorList>
            <person name="Tan N.E.H."/>
            <person name="Lee Y.P."/>
            <person name="Gan H.M."/>
            <person name="Barton H."/>
            <person name="Savka M.A."/>
        </authorList>
    </citation>
    <scope>NUCLEOTIDE SEQUENCE [LARGE SCALE GENOMIC DNA]</scope>
    <source>
        <strain evidence="1 2">SD260</strain>
    </source>
</reference>
<gene>
    <name evidence="1" type="ORF">AE618_18505</name>
</gene>
<dbReference type="AlphaFoldDB" id="A0A0N1F3F7"/>
<keyword evidence="2" id="KW-1185">Reference proteome</keyword>
<dbReference type="Proteomes" id="UP000037822">
    <property type="component" value="Unassembled WGS sequence"/>
</dbReference>
<proteinExistence type="predicted"/>
<accession>A0A0N1F3F7</accession>
<dbReference type="PROSITE" id="PS51257">
    <property type="entry name" value="PROKAR_LIPOPROTEIN"/>
    <property type="match status" value="1"/>
</dbReference>
<dbReference type="PATRIC" id="fig|1526658.3.peg.4254"/>
<dbReference type="OrthoDB" id="7306558at2"/>
<evidence type="ECO:0000313" key="1">
    <source>
        <dbReference type="EMBL" id="KPH79456.1"/>
    </source>
</evidence>
<protein>
    <recommendedName>
        <fullName evidence="3">EexN family lipoprotein</fullName>
    </recommendedName>
</protein>
<evidence type="ECO:0000313" key="2">
    <source>
        <dbReference type="Proteomes" id="UP000037822"/>
    </source>
</evidence>
<dbReference type="RefSeq" id="WP_054210549.1">
    <property type="nucleotide sequence ID" value="NZ_LGSZ01000049.1"/>
</dbReference>
<comment type="caution">
    <text evidence="1">The sequence shown here is derived from an EMBL/GenBank/DDBJ whole genome shotgun (WGS) entry which is preliminary data.</text>
</comment>
<name>A0A0N1F3F7_9HYPH</name>
<dbReference type="InterPro" id="IPR047937">
    <property type="entry name" value="Eex_IncN-like"/>
</dbReference>
<sequence length="87" mass="9526">MMKPLAAVLMTMAFSGCGDETAQDVKPPPIRDVPFFLANASDHDFELARCRANPGELMSDAACRNAEEANRKVMIWGREAALKRASN</sequence>
<evidence type="ECO:0008006" key="3">
    <source>
        <dbReference type="Google" id="ProtNLM"/>
    </source>
</evidence>
<dbReference type="EMBL" id="LGSZ01000049">
    <property type="protein sequence ID" value="KPH79456.1"/>
    <property type="molecule type" value="Genomic_DNA"/>
</dbReference>